<dbReference type="GO" id="GO:0051301">
    <property type="term" value="P:cell division"/>
    <property type="evidence" value="ECO:0007669"/>
    <property type="project" value="UniProtKB-KW"/>
</dbReference>
<comment type="caution">
    <text evidence="3">The sequence shown here is derived from an EMBL/GenBank/DDBJ whole genome shotgun (WGS) entry which is preliminary data.</text>
</comment>
<dbReference type="Proteomes" id="UP000037923">
    <property type="component" value="Unassembled WGS sequence"/>
</dbReference>
<dbReference type="PANTHER" id="PTHR23077">
    <property type="entry name" value="AAA-FAMILY ATPASE"/>
    <property type="match status" value="1"/>
</dbReference>
<dbReference type="GO" id="GO:0030970">
    <property type="term" value="P:retrograde protein transport, ER to cytosol"/>
    <property type="evidence" value="ECO:0007669"/>
    <property type="project" value="TreeGrafter"/>
</dbReference>
<dbReference type="InterPro" id="IPR050168">
    <property type="entry name" value="AAA_ATPase_domain"/>
</dbReference>
<proteinExistence type="predicted"/>
<protein>
    <submittedName>
        <fullName evidence="3">Cell division cycle protein-like protein</fullName>
    </submittedName>
</protein>
<dbReference type="GO" id="GO:0016812">
    <property type="term" value="F:hydrolase activity, acting on carbon-nitrogen (but not peptide) bonds, in cyclic amides"/>
    <property type="evidence" value="ECO:0007669"/>
    <property type="project" value="InterPro"/>
</dbReference>
<gene>
    <name evidence="3" type="ORF">ABB37_08524</name>
</gene>
<dbReference type="PANTHER" id="PTHR23077:SF197">
    <property type="entry name" value="DIVISION CYCLE PROTEIN, PUTATIVE-RELATED"/>
    <property type="match status" value="1"/>
</dbReference>
<dbReference type="OMA" id="ESTAHWT"/>
<dbReference type="VEuPathDB" id="TriTrypDB:LpyrH10_25_0220"/>
<evidence type="ECO:0000313" key="3">
    <source>
        <dbReference type="EMBL" id="KPA75208.1"/>
    </source>
</evidence>
<sequence length="782" mass="84699">MAGYTDAVVLEAPVFWWPSLEELTKYPIDPHRSFLAAVTDDAMPWACVVYGEVDNARLIRTVGLSRLGRSVWTTAEWSPLEDGDAQPFVKVWSPISAEVLHLPVCTSVGRGSSVATFEELLKLDVPQLARDGRIRLTHRILPTDLWSRSTSATRLFERLHRRAQQHLAYPLLHRVLTRVYTSTVNHLRRVLHTAASSPASSSVATGSLLFTCDTPSQKHLIDLLQWSTPSFLPLGQAHVAAVSLEVRRLNFAEVLTLNEHEALETIEVALRPPPLHSASSSASIRSFLPCLLITLESLQLLEAHANSLVAGVTHQLCLCLEALREGPVPALVWSFAEDVSAIPAALLSRVGAQHVRLSATAAEDRATYWQKRVEVLHQHADVNAATSSPSASPVVPITNAVVAALTEETAHWTVDRLVQLRDAEILKLCASHVAATSPPPPPSTQEAPPTLASWHKDDADTPRREPLHAVYSHLYGIDDDIRKVEELVVWPLTHLSLLRALSIPCPKGVLVCGASGSGKTALLSSLARRLQLPETRSIHVASVDGLALIEKEVGRSEKNIAQLFEAARALAPTALFIDNLDALAPPRGRTTAETNTTGDRTLSTLLTQMDGVSGQADRVVVVVASAPSLSALDPAVCRPGRLDVHVHLRPPAIDASAAFMKLRLQQFLAHAQSRFGSLEKDGTEGGVATEFVGELVNSFFAAVTADAAHRRSENDKEARADAAVAAMSPAEVSAVVREVVLHVAEHLDQDTSCNGERKKRKASLSEIQQCMADAFARRGTAT</sequence>
<name>A0A0N0VDG2_LEPPY</name>
<reference evidence="3 4" key="1">
    <citation type="submission" date="2015-07" db="EMBL/GenBank/DDBJ databases">
        <title>High-quality genome of monoxenous trypanosomatid Leptomonas pyrrhocoris.</title>
        <authorList>
            <person name="Flegontov P."/>
            <person name="Butenko A."/>
            <person name="Firsov S."/>
            <person name="Vlcek C."/>
            <person name="Logacheva M.D."/>
            <person name="Field M."/>
            <person name="Filatov D."/>
            <person name="Flegontova O."/>
            <person name="Gerasimov E."/>
            <person name="Jackson A.P."/>
            <person name="Kelly S."/>
            <person name="Opperdoes F."/>
            <person name="O'Reilly A."/>
            <person name="Votypka J."/>
            <person name="Yurchenko V."/>
            <person name="Lukes J."/>
        </authorList>
    </citation>
    <scope>NUCLEOTIDE SEQUENCE [LARGE SCALE GENOMIC DNA]</scope>
    <source>
        <strain evidence="3">H10</strain>
    </source>
</reference>
<evidence type="ECO:0000313" key="4">
    <source>
        <dbReference type="Proteomes" id="UP000037923"/>
    </source>
</evidence>
<dbReference type="GO" id="GO:0097352">
    <property type="term" value="P:autophagosome maturation"/>
    <property type="evidence" value="ECO:0007669"/>
    <property type="project" value="TreeGrafter"/>
</dbReference>
<dbReference type="GeneID" id="26908808"/>
<feature type="region of interest" description="Disordered" evidence="1">
    <location>
        <begin position="434"/>
        <end position="462"/>
    </location>
</feature>
<dbReference type="EMBL" id="LGTL01000025">
    <property type="protein sequence ID" value="KPA75208.1"/>
    <property type="molecule type" value="Genomic_DNA"/>
</dbReference>
<keyword evidence="3" id="KW-0132">Cell division</keyword>
<accession>A0A0N0VDG2</accession>
<organism evidence="3 4">
    <name type="scientific">Leptomonas pyrrhocoris</name>
    <name type="common">Firebug parasite</name>
    <dbReference type="NCBI Taxonomy" id="157538"/>
    <lineage>
        <taxon>Eukaryota</taxon>
        <taxon>Discoba</taxon>
        <taxon>Euglenozoa</taxon>
        <taxon>Kinetoplastea</taxon>
        <taxon>Metakinetoplastina</taxon>
        <taxon>Trypanosomatida</taxon>
        <taxon>Trypanosomatidae</taxon>
        <taxon>Leishmaniinae</taxon>
        <taxon>Leptomonas</taxon>
    </lineage>
</organism>
<dbReference type="Pfam" id="PF00004">
    <property type="entry name" value="AAA"/>
    <property type="match status" value="1"/>
</dbReference>
<dbReference type="GO" id="GO:0034098">
    <property type="term" value="C:VCP-NPL4-UFD1 AAA ATPase complex"/>
    <property type="evidence" value="ECO:0007669"/>
    <property type="project" value="TreeGrafter"/>
</dbReference>
<dbReference type="SMART" id="SM00382">
    <property type="entry name" value="AAA"/>
    <property type="match status" value="1"/>
</dbReference>
<dbReference type="OrthoDB" id="272635at2759"/>
<dbReference type="GO" id="GO:0016887">
    <property type="term" value="F:ATP hydrolysis activity"/>
    <property type="evidence" value="ECO:0007669"/>
    <property type="project" value="InterPro"/>
</dbReference>
<evidence type="ECO:0000256" key="1">
    <source>
        <dbReference type="SAM" id="MobiDB-lite"/>
    </source>
</evidence>
<dbReference type="PROSITE" id="PS00482">
    <property type="entry name" value="DIHYDROOROTASE_1"/>
    <property type="match status" value="1"/>
</dbReference>
<dbReference type="InterPro" id="IPR003593">
    <property type="entry name" value="AAA+_ATPase"/>
</dbReference>
<dbReference type="AlphaFoldDB" id="A0A0N0VDG2"/>
<dbReference type="SUPFAM" id="SSF52540">
    <property type="entry name" value="P-loop containing nucleoside triphosphate hydrolases"/>
    <property type="match status" value="1"/>
</dbReference>
<dbReference type="GO" id="GO:0005634">
    <property type="term" value="C:nucleus"/>
    <property type="evidence" value="ECO:0007669"/>
    <property type="project" value="TreeGrafter"/>
</dbReference>
<keyword evidence="3" id="KW-0131">Cell cycle</keyword>
<evidence type="ECO:0000259" key="2">
    <source>
        <dbReference type="SMART" id="SM00382"/>
    </source>
</evidence>
<dbReference type="RefSeq" id="XP_015653647.1">
    <property type="nucleotide sequence ID" value="XM_015807565.1"/>
</dbReference>
<dbReference type="InterPro" id="IPR027417">
    <property type="entry name" value="P-loop_NTPase"/>
</dbReference>
<feature type="domain" description="AAA+ ATPase" evidence="2">
    <location>
        <begin position="505"/>
        <end position="652"/>
    </location>
</feature>
<dbReference type="InterPro" id="IPR002195">
    <property type="entry name" value="Dihydroorotase_CS"/>
</dbReference>
<dbReference type="GO" id="GO:0005524">
    <property type="term" value="F:ATP binding"/>
    <property type="evidence" value="ECO:0007669"/>
    <property type="project" value="InterPro"/>
</dbReference>
<keyword evidence="4" id="KW-1185">Reference proteome</keyword>
<dbReference type="GO" id="GO:0051228">
    <property type="term" value="P:mitotic spindle disassembly"/>
    <property type="evidence" value="ECO:0007669"/>
    <property type="project" value="TreeGrafter"/>
</dbReference>
<dbReference type="GO" id="GO:0005829">
    <property type="term" value="C:cytosol"/>
    <property type="evidence" value="ECO:0007669"/>
    <property type="project" value="TreeGrafter"/>
</dbReference>
<dbReference type="FunFam" id="3.40.50.300:FF:001602">
    <property type="entry name" value="Cell division cycle protein-like protein"/>
    <property type="match status" value="1"/>
</dbReference>
<dbReference type="InterPro" id="IPR003959">
    <property type="entry name" value="ATPase_AAA_core"/>
</dbReference>
<dbReference type="Gene3D" id="3.40.50.300">
    <property type="entry name" value="P-loop containing nucleotide triphosphate hydrolases"/>
    <property type="match status" value="1"/>
</dbReference>
<dbReference type="GO" id="GO:0031593">
    <property type="term" value="F:polyubiquitin modification-dependent protein binding"/>
    <property type="evidence" value="ECO:0007669"/>
    <property type="project" value="TreeGrafter"/>
</dbReference>